<dbReference type="AlphaFoldDB" id="A0AB40AZI7"/>
<evidence type="ECO:0000313" key="1">
    <source>
        <dbReference type="Proteomes" id="UP001515500"/>
    </source>
</evidence>
<evidence type="ECO:0000313" key="2">
    <source>
        <dbReference type="RefSeq" id="XP_039119731.1"/>
    </source>
</evidence>
<accession>A0AB40AZI7</accession>
<dbReference type="Proteomes" id="UP001515500">
    <property type="component" value="Unplaced"/>
</dbReference>
<proteinExistence type="predicted"/>
<sequence length="123" mass="13747">MYDPKYAYPYPAPGYYQQGAPPPLVMAPPLQYSYPTQRESTFFEQLLAVFCCGCMFDECCGDPSVQYGSYQQGAPPPMMALPQYAASPERESSCLGQLFAPLCWCCMFDKCCCDPSTTNIYLC</sequence>
<gene>
    <name evidence="2" type="primary">LOC120256020</name>
</gene>
<dbReference type="RefSeq" id="XP_039119731.1">
    <property type="nucleotide sequence ID" value="XM_039263797.1"/>
</dbReference>
<reference evidence="2" key="1">
    <citation type="submission" date="2025-08" db="UniProtKB">
        <authorList>
            <consortium name="RefSeq"/>
        </authorList>
    </citation>
    <scope>IDENTIFICATION</scope>
</reference>
<keyword evidence="1" id="KW-1185">Reference proteome</keyword>
<dbReference type="GeneID" id="120256020"/>
<protein>
    <submittedName>
        <fullName evidence="2">Uncharacterized protein LOC120256020</fullName>
    </submittedName>
</protein>
<organism evidence="1 2">
    <name type="scientific">Dioscorea cayennensis subsp. rotundata</name>
    <name type="common">White Guinea yam</name>
    <name type="synonym">Dioscorea rotundata</name>
    <dbReference type="NCBI Taxonomy" id="55577"/>
    <lineage>
        <taxon>Eukaryota</taxon>
        <taxon>Viridiplantae</taxon>
        <taxon>Streptophyta</taxon>
        <taxon>Embryophyta</taxon>
        <taxon>Tracheophyta</taxon>
        <taxon>Spermatophyta</taxon>
        <taxon>Magnoliopsida</taxon>
        <taxon>Liliopsida</taxon>
        <taxon>Dioscoreales</taxon>
        <taxon>Dioscoreaceae</taxon>
        <taxon>Dioscorea</taxon>
    </lineage>
</organism>
<name>A0AB40AZI7_DIOCR</name>